<dbReference type="Gene3D" id="1.10.1370.10">
    <property type="entry name" value="Neurolysin, domain 3"/>
    <property type="match status" value="1"/>
</dbReference>
<dbReference type="SUPFAM" id="SSF55486">
    <property type="entry name" value="Metalloproteases ('zincins'), catalytic domain"/>
    <property type="match status" value="1"/>
</dbReference>
<dbReference type="EMBL" id="MUJZ01010251">
    <property type="protein sequence ID" value="OTF82094.1"/>
    <property type="molecule type" value="Genomic_DNA"/>
</dbReference>
<dbReference type="AlphaFoldDB" id="A0A1Y3BPY9"/>
<dbReference type="InterPro" id="IPR024077">
    <property type="entry name" value="Neurolysin/TOP_dom2"/>
</dbReference>
<reference evidence="1 2" key="1">
    <citation type="submission" date="2017-03" db="EMBL/GenBank/DDBJ databases">
        <title>Genome Survey of Euroglyphus maynei.</title>
        <authorList>
            <person name="Arlian L.G."/>
            <person name="Morgan M.S."/>
            <person name="Rider S.D."/>
        </authorList>
    </citation>
    <scope>NUCLEOTIDE SEQUENCE [LARGE SCALE GENOMIC DNA]</scope>
    <source>
        <strain evidence="1">Arlian Lab</strain>
        <tissue evidence="1">Whole body</tissue>
    </source>
</reference>
<name>A0A1Y3BPY9_EURMA</name>
<evidence type="ECO:0000313" key="2">
    <source>
        <dbReference type="Proteomes" id="UP000194236"/>
    </source>
</evidence>
<proteinExistence type="predicted"/>
<protein>
    <submittedName>
        <fullName evidence="1">Uncharacterized protein</fullName>
    </submittedName>
</protein>
<dbReference type="Proteomes" id="UP000194236">
    <property type="component" value="Unassembled WGS sequence"/>
</dbReference>
<comment type="caution">
    <text evidence="1">The sequence shown here is derived from an EMBL/GenBank/DDBJ whole genome shotgun (WGS) entry which is preliminary data.</text>
</comment>
<evidence type="ECO:0000313" key="1">
    <source>
        <dbReference type="EMBL" id="OTF82094.1"/>
    </source>
</evidence>
<keyword evidence="2" id="KW-1185">Reference proteome</keyword>
<dbReference type="OrthoDB" id="534666at2759"/>
<gene>
    <name evidence="1" type="ORF">BLA29_007023</name>
</gene>
<sequence length="142" mass="16568">MAIKFLSAHYHFVSFPLKYELYLMALDLNLHTTQNHSTNVLRKIWSEWMAPFEVIEENCHTCSWLDLFKGDGQEEVIAADLFDAFRERDLQNEPAIRQMGERFKDTFMAQSGVIETNELFRRFLGRDPTLNGYLAINGFVSP</sequence>
<organism evidence="1 2">
    <name type="scientific">Euroglyphus maynei</name>
    <name type="common">Mayne's house dust mite</name>
    <dbReference type="NCBI Taxonomy" id="6958"/>
    <lineage>
        <taxon>Eukaryota</taxon>
        <taxon>Metazoa</taxon>
        <taxon>Ecdysozoa</taxon>
        <taxon>Arthropoda</taxon>
        <taxon>Chelicerata</taxon>
        <taxon>Arachnida</taxon>
        <taxon>Acari</taxon>
        <taxon>Acariformes</taxon>
        <taxon>Sarcoptiformes</taxon>
        <taxon>Astigmata</taxon>
        <taxon>Psoroptidia</taxon>
        <taxon>Analgoidea</taxon>
        <taxon>Pyroglyphidae</taxon>
        <taxon>Pyroglyphinae</taxon>
        <taxon>Euroglyphus</taxon>
    </lineage>
</organism>
<accession>A0A1Y3BPY9</accession>